<evidence type="ECO:0000313" key="2">
    <source>
        <dbReference type="Proteomes" id="UP000179270"/>
    </source>
</evidence>
<dbReference type="AlphaFoldDB" id="A0A1F7I7R3"/>
<sequence length="106" mass="12023">MFKITITQGEKIVGEIIPEDFIINSGMYPIGFLSFGTSTLDGHMVRDTVRLVWGLNYNMPVYLHDMNGSNPINHRESKQITVYEDPIRSNKIVNSGYSVSNLRVDD</sequence>
<gene>
    <name evidence="1" type="ORF">A3A74_06230</name>
</gene>
<dbReference type="Proteomes" id="UP000179270">
    <property type="component" value="Unassembled WGS sequence"/>
</dbReference>
<reference evidence="1 2" key="1">
    <citation type="journal article" date="2016" name="Nat. Commun.">
        <title>Thousands of microbial genomes shed light on interconnected biogeochemical processes in an aquifer system.</title>
        <authorList>
            <person name="Anantharaman K."/>
            <person name="Brown C.T."/>
            <person name="Hug L.A."/>
            <person name="Sharon I."/>
            <person name="Castelle C.J."/>
            <person name="Probst A.J."/>
            <person name="Thomas B.C."/>
            <person name="Singh A."/>
            <person name="Wilkins M.J."/>
            <person name="Karaoz U."/>
            <person name="Brodie E.L."/>
            <person name="Williams K.H."/>
            <person name="Hubbard S.S."/>
            <person name="Banfield J.F."/>
        </authorList>
    </citation>
    <scope>NUCLEOTIDE SEQUENCE [LARGE SCALE GENOMIC DNA]</scope>
</reference>
<organism evidence="1 2">
    <name type="scientific">Candidatus Roizmanbacteria bacterium RIFCSPLOWO2_01_FULL_35_13</name>
    <dbReference type="NCBI Taxonomy" id="1802055"/>
    <lineage>
        <taxon>Bacteria</taxon>
        <taxon>Candidatus Roizmaniibacteriota</taxon>
    </lineage>
</organism>
<evidence type="ECO:0000313" key="1">
    <source>
        <dbReference type="EMBL" id="OGK39404.1"/>
    </source>
</evidence>
<comment type="caution">
    <text evidence="1">The sequence shown here is derived from an EMBL/GenBank/DDBJ whole genome shotgun (WGS) entry which is preliminary data.</text>
</comment>
<accession>A0A1F7I7R3</accession>
<dbReference type="EMBL" id="MGAF01000051">
    <property type="protein sequence ID" value="OGK39404.1"/>
    <property type="molecule type" value="Genomic_DNA"/>
</dbReference>
<proteinExistence type="predicted"/>
<name>A0A1F7I7R3_9BACT</name>
<protein>
    <submittedName>
        <fullName evidence="1">Uncharacterized protein</fullName>
    </submittedName>
</protein>
<dbReference type="STRING" id="1802055.A3A74_06230"/>